<dbReference type="InterPro" id="IPR010255">
    <property type="entry name" value="Haem_peroxidase_sf"/>
</dbReference>
<gene>
    <name evidence="4" type="ORF">KD146_04570</name>
</gene>
<organism evidence="4 5">
    <name type="scientific">Devosia litorisediminis</name>
    <dbReference type="NCBI Taxonomy" id="2829817"/>
    <lineage>
        <taxon>Bacteria</taxon>
        <taxon>Pseudomonadati</taxon>
        <taxon>Pseudomonadota</taxon>
        <taxon>Alphaproteobacteria</taxon>
        <taxon>Hyphomicrobiales</taxon>
        <taxon>Devosiaceae</taxon>
        <taxon>Devosia</taxon>
    </lineage>
</organism>
<comment type="subcellular location">
    <subcellularLocation>
        <location evidence="1">Secreted</location>
    </subcellularLocation>
</comment>
<protein>
    <recommendedName>
        <fullName evidence="6">Heme peroxidase</fullName>
    </recommendedName>
</protein>
<dbReference type="Pfam" id="PF03098">
    <property type="entry name" value="An_peroxidase"/>
    <property type="match status" value="1"/>
</dbReference>
<evidence type="ECO:0000256" key="1">
    <source>
        <dbReference type="ARBA" id="ARBA00004613"/>
    </source>
</evidence>
<dbReference type="PANTHER" id="PTHR11475:SF4">
    <property type="entry name" value="CHORION PEROXIDASE"/>
    <property type="match status" value="1"/>
</dbReference>
<keyword evidence="5" id="KW-1185">Reference proteome</keyword>
<dbReference type="InterPro" id="IPR019791">
    <property type="entry name" value="Haem_peroxidase_animal"/>
</dbReference>
<comment type="caution">
    <text evidence="4">The sequence shown here is derived from an EMBL/GenBank/DDBJ whole genome shotgun (WGS) entry which is preliminary data.</text>
</comment>
<reference evidence="4" key="1">
    <citation type="submission" date="2021-04" db="EMBL/GenBank/DDBJ databases">
        <title>Devosia litorisediminis sp. nov., isolated from a sand dune.</title>
        <authorList>
            <person name="Park S."/>
            <person name="Yoon J.-H."/>
        </authorList>
    </citation>
    <scope>NUCLEOTIDE SEQUENCE</scope>
    <source>
        <strain evidence="4">BSSL-BM10</strain>
    </source>
</reference>
<evidence type="ECO:0008006" key="6">
    <source>
        <dbReference type="Google" id="ProtNLM"/>
    </source>
</evidence>
<dbReference type="RefSeq" id="WP_212657552.1">
    <property type="nucleotide sequence ID" value="NZ_JAGXTP010000001.1"/>
</dbReference>
<keyword evidence="2" id="KW-0964">Secreted</keyword>
<evidence type="ECO:0000256" key="2">
    <source>
        <dbReference type="ARBA" id="ARBA00022525"/>
    </source>
</evidence>
<dbReference type="GO" id="GO:0020037">
    <property type="term" value="F:heme binding"/>
    <property type="evidence" value="ECO:0007669"/>
    <property type="project" value="InterPro"/>
</dbReference>
<evidence type="ECO:0000313" key="5">
    <source>
        <dbReference type="Proteomes" id="UP000678281"/>
    </source>
</evidence>
<dbReference type="EMBL" id="JAGXTP010000001">
    <property type="protein sequence ID" value="MBS3847968.1"/>
    <property type="molecule type" value="Genomic_DNA"/>
</dbReference>
<dbReference type="GO" id="GO:0004601">
    <property type="term" value="F:peroxidase activity"/>
    <property type="evidence" value="ECO:0007669"/>
    <property type="project" value="InterPro"/>
</dbReference>
<dbReference type="PROSITE" id="PS50292">
    <property type="entry name" value="PEROXIDASE_3"/>
    <property type="match status" value="1"/>
</dbReference>
<dbReference type="GO" id="GO:0005576">
    <property type="term" value="C:extracellular region"/>
    <property type="evidence" value="ECO:0007669"/>
    <property type="project" value="UniProtKB-SubCell"/>
</dbReference>
<name>A0A942E4B6_9HYPH</name>
<sequence length="510" mass="56532">MQHGVKNFEVVAPRSRFYQGGFGRMFPDLKPWKPELAAETATALEQHMLDFANAKMTAADNEDTDSTLPAGYTYFGQFVDHDITLDVTPLSDAEVDPNRLHNFRTPRLDLDNVYGLGPDAQPYLYENVAGRIKLRVGSIGNRFRDLARLSRAEGESQTALIGDHRNDENAVVAQVQLAFIMAHNSLADAAFDLGLQGMAGFQAARNTLKWLYQWVVWNDYIARICQAEVHETALRHHPDAVGEAAWEAGYKHVFDWRNTPYMPLEFSVAAYRFGHSLVRDRYQTNVLHGFGSFIPIFAPNGATLMGFRALEADRVVQWDWFLPMTSSSNPFPQMTRKFDPRLAQALTHLPEDPERPGDSAKILNVLAARNLVRGVRMELPAGTAVAKALNVAPISLSDTEPDALWYYVLREAELDGGNCLGKVGSIIVAATFAGLLKGDPLSYFNIEPGWTPAKDTLLKSLQKKLSAANKSALNADAHIVPRPVGQPDWTFAAIIRLAGLPVQADDFAQQ</sequence>
<dbReference type="SUPFAM" id="SSF48113">
    <property type="entry name" value="Heme-dependent peroxidases"/>
    <property type="match status" value="1"/>
</dbReference>
<dbReference type="PANTHER" id="PTHR11475">
    <property type="entry name" value="OXIDASE/PEROXIDASE"/>
    <property type="match status" value="1"/>
</dbReference>
<dbReference type="Gene3D" id="1.10.640.10">
    <property type="entry name" value="Haem peroxidase domain superfamily, animal type"/>
    <property type="match status" value="1"/>
</dbReference>
<evidence type="ECO:0000256" key="3">
    <source>
        <dbReference type="ARBA" id="ARBA00023180"/>
    </source>
</evidence>
<accession>A0A942E4B6</accession>
<proteinExistence type="predicted"/>
<evidence type="ECO:0000313" key="4">
    <source>
        <dbReference type="EMBL" id="MBS3847968.1"/>
    </source>
</evidence>
<dbReference type="AlphaFoldDB" id="A0A942E4B6"/>
<dbReference type="Proteomes" id="UP000678281">
    <property type="component" value="Unassembled WGS sequence"/>
</dbReference>
<dbReference type="GO" id="GO:0006979">
    <property type="term" value="P:response to oxidative stress"/>
    <property type="evidence" value="ECO:0007669"/>
    <property type="project" value="InterPro"/>
</dbReference>
<keyword evidence="3" id="KW-0325">Glycoprotein</keyword>
<dbReference type="InterPro" id="IPR037120">
    <property type="entry name" value="Haem_peroxidase_sf_animal"/>
</dbReference>